<keyword evidence="14" id="KW-1185">Reference proteome</keyword>
<feature type="disulfide bond" evidence="11">
    <location>
        <begin position="161"/>
        <end position="172"/>
    </location>
</feature>
<proteinExistence type="predicted"/>
<evidence type="ECO:0000259" key="13">
    <source>
        <dbReference type="Pfam" id="PF00068"/>
    </source>
</evidence>
<evidence type="ECO:0000256" key="10">
    <source>
        <dbReference type="ARBA" id="ARBA00023157"/>
    </source>
</evidence>
<evidence type="ECO:0000256" key="4">
    <source>
        <dbReference type="ARBA" id="ARBA00022525"/>
    </source>
</evidence>
<dbReference type="Gene3D" id="1.20.90.10">
    <property type="entry name" value="Phospholipase A2 domain"/>
    <property type="match status" value="1"/>
</dbReference>
<dbReference type="PANTHER" id="PTHR11716:SF47">
    <property type="entry name" value="PHOSPHOLIPASE A2-ALPHA"/>
    <property type="match status" value="1"/>
</dbReference>
<keyword evidence="6" id="KW-0378">Hydrolase</keyword>
<reference evidence="15" key="1">
    <citation type="submission" date="2022-11" db="UniProtKB">
        <authorList>
            <consortium name="WormBaseParasite"/>
        </authorList>
    </citation>
    <scope>IDENTIFICATION</scope>
</reference>
<comment type="cofactor">
    <cofactor evidence="1">
        <name>Ca(2+)</name>
        <dbReference type="ChEBI" id="CHEBI:29108"/>
    </cofactor>
</comment>
<feature type="domain" description="Phospholipase A2-like central" evidence="13">
    <location>
        <begin position="102"/>
        <end position="186"/>
    </location>
</feature>
<name>A0A915PBC9_9BILA</name>
<keyword evidence="12" id="KW-0175">Coiled coil</keyword>
<dbReference type="GO" id="GO:0004623">
    <property type="term" value="F:phospholipase A2 activity"/>
    <property type="evidence" value="ECO:0007669"/>
    <property type="project" value="UniProtKB-EC"/>
</dbReference>
<comment type="subcellular location">
    <subcellularLocation>
        <location evidence="2">Secreted</location>
    </subcellularLocation>
</comment>
<dbReference type="InterPro" id="IPR016090">
    <property type="entry name" value="PLA2-like_dom"/>
</dbReference>
<evidence type="ECO:0000256" key="11">
    <source>
        <dbReference type="PIRSR" id="PIRSR601211-3"/>
    </source>
</evidence>
<dbReference type="PROSITE" id="PS00119">
    <property type="entry name" value="PA2_ASP"/>
    <property type="match status" value="1"/>
</dbReference>
<evidence type="ECO:0000256" key="9">
    <source>
        <dbReference type="ARBA" id="ARBA00023098"/>
    </source>
</evidence>
<dbReference type="Proteomes" id="UP000887560">
    <property type="component" value="Unplaced"/>
</dbReference>
<dbReference type="GO" id="GO:0006644">
    <property type="term" value="P:phospholipid metabolic process"/>
    <property type="evidence" value="ECO:0007669"/>
    <property type="project" value="InterPro"/>
</dbReference>
<feature type="disulfide bond" evidence="11">
    <location>
        <begin position="127"/>
        <end position="167"/>
    </location>
</feature>
<keyword evidence="4" id="KW-0964">Secreted</keyword>
<feature type="disulfide bond" evidence="11">
    <location>
        <begin position="117"/>
        <end position="174"/>
    </location>
</feature>
<organism evidence="14 15">
    <name type="scientific">Meloidogyne floridensis</name>
    <dbReference type="NCBI Taxonomy" id="298350"/>
    <lineage>
        <taxon>Eukaryota</taxon>
        <taxon>Metazoa</taxon>
        <taxon>Ecdysozoa</taxon>
        <taxon>Nematoda</taxon>
        <taxon>Chromadorea</taxon>
        <taxon>Rhabditida</taxon>
        <taxon>Tylenchina</taxon>
        <taxon>Tylenchomorpha</taxon>
        <taxon>Tylenchoidea</taxon>
        <taxon>Meloidogynidae</taxon>
        <taxon>Meloidogyninae</taxon>
        <taxon>Meloidogyne</taxon>
    </lineage>
</organism>
<sequence length="661" mass="73372">MKLKSVGTLDFLKFLKGGKEYAKKIYDASIIDKEYINLMKNNQDPLLSEFPGAFMLKIDMIAGNGDSWISSVCEKVPTTTVTNAKSCSSLWNNTDIDHDVRAPVDDVDRCCKTRTKCFLKIKQKKECANIKIFEIYEQKLNQTNYDWRCQWNNKGKANMHCIDKETCNKEICNCDKKLTECLAEFDKPNVKQICWNLLMSKEVGKDSPLKIVNSKTNALTKWMNDIKKLLKSDKKIDLNEGQKLLNETSAALKADQKASNDAMENMKKEIKRVEKELEDAIAKAEKSNSNEDWANVDRISVKASRTGVEAAKLGRQIAENAEKGMDAIKEMKELENLMNKQVEGKDNFLYFEGKMYILIYIAAQTSATFAYPICDKIQKHGIGNDSNGRHGCYCCQSRHECYIEQLGFDECKTFQGYPKECSETSQLNRCISSLTTTTKQKCFVGEANIMPTNILSGQATKGVKDQINLAKEAIKIAGPIIDKGKEAARNAIGGEYGGASIGASIESAYGPIGTAAGGFAGKLVGKYVAGAAADYLLKDGGLQCVIETNLNKPAPVKLGECKENVSHVCTVLKCFFFTTCGYCTAAKVYWDENENIICDCYMCDKDMCNSVIKLLNNSMTEPQVVVAATNPPKPVAIVELLHLNLQPLKTLLLGNIMAISF</sequence>
<keyword evidence="7" id="KW-0106">Calcium</keyword>
<evidence type="ECO:0000256" key="12">
    <source>
        <dbReference type="SAM" id="Coils"/>
    </source>
</evidence>
<evidence type="ECO:0000256" key="1">
    <source>
        <dbReference type="ARBA" id="ARBA00001913"/>
    </source>
</evidence>
<feature type="disulfide bond" evidence="11">
    <location>
        <begin position="110"/>
        <end position="181"/>
    </location>
</feature>
<keyword evidence="5" id="KW-0479">Metal-binding</keyword>
<dbReference type="AlphaFoldDB" id="A0A915PBC9"/>
<dbReference type="EC" id="3.1.1.4" evidence="3"/>
<dbReference type="InterPro" id="IPR036444">
    <property type="entry name" value="PLipase_A2_dom_sf"/>
</dbReference>
<evidence type="ECO:0000256" key="5">
    <source>
        <dbReference type="ARBA" id="ARBA00022723"/>
    </source>
</evidence>
<accession>A0A915PBC9</accession>
<dbReference type="SUPFAM" id="SSF48619">
    <property type="entry name" value="Phospholipase A2, PLA2"/>
    <property type="match status" value="1"/>
</dbReference>
<dbReference type="GO" id="GO:0005509">
    <property type="term" value="F:calcium ion binding"/>
    <property type="evidence" value="ECO:0007669"/>
    <property type="project" value="InterPro"/>
</dbReference>
<keyword evidence="8" id="KW-0442">Lipid degradation</keyword>
<evidence type="ECO:0000256" key="3">
    <source>
        <dbReference type="ARBA" id="ARBA00013278"/>
    </source>
</evidence>
<evidence type="ECO:0000313" key="15">
    <source>
        <dbReference type="WBParaSite" id="scf7180000424014.g12026"/>
    </source>
</evidence>
<dbReference type="PANTHER" id="PTHR11716">
    <property type="entry name" value="PHOSPHOLIPASE A2 FAMILY MEMBER"/>
    <property type="match status" value="1"/>
</dbReference>
<protein>
    <recommendedName>
        <fullName evidence="3">phospholipase A2</fullName>
        <ecNumber evidence="3">3.1.1.4</ecNumber>
    </recommendedName>
</protein>
<feature type="coiled-coil region" evidence="12">
    <location>
        <begin position="256"/>
        <end position="290"/>
    </location>
</feature>
<dbReference type="GO" id="GO:0016042">
    <property type="term" value="P:lipid catabolic process"/>
    <property type="evidence" value="ECO:0007669"/>
    <property type="project" value="UniProtKB-KW"/>
</dbReference>
<dbReference type="Pfam" id="PF00068">
    <property type="entry name" value="Phospholip_A2_1"/>
    <property type="match status" value="1"/>
</dbReference>
<evidence type="ECO:0000256" key="6">
    <source>
        <dbReference type="ARBA" id="ARBA00022801"/>
    </source>
</evidence>
<dbReference type="InterPro" id="IPR001211">
    <property type="entry name" value="PLA2"/>
</dbReference>
<dbReference type="WBParaSite" id="scf7180000424014.g12026">
    <property type="protein sequence ID" value="scf7180000424014.g12026"/>
    <property type="gene ID" value="scf7180000424014.g12026"/>
</dbReference>
<evidence type="ECO:0000256" key="8">
    <source>
        <dbReference type="ARBA" id="ARBA00022963"/>
    </source>
</evidence>
<keyword evidence="9" id="KW-0443">Lipid metabolism</keyword>
<keyword evidence="10 11" id="KW-1015">Disulfide bond</keyword>
<dbReference type="GO" id="GO:0050482">
    <property type="term" value="P:arachidonate secretion"/>
    <property type="evidence" value="ECO:0007669"/>
    <property type="project" value="InterPro"/>
</dbReference>
<dbReference type="InterPro" id="IPR033112">
    <property type="entry name" value="PLA2_Asp_AS"/>
</dbReference>
<evidence type="ECO:0000313" key="14">
    <source>
        <dbReference type="Proteomes" id="UP000887560"/>
    </source>
</evidence>
<evidence type="ECO:0000256" key="2">
    <source>
        <dbReference type="ARBA" id="ARBA00004613"/>
    </source>
</evidence>
<dbReference type="GO" id="GO:0005576">
    <property type="term" value="C:extracellular region"/>
    <property type="evidence" value="ECO:0007669"/>
    <property type="project" value="UniProtKB-SubCell"/>
</dbReference>
<evidence type="ECO:0000256" key="7">
    <source>
        <dbReference type="ARBA" id="ARBA00022837"/>
    </source>
</evidence>